<protein>
    <submittedName>
        <fullName evidence="1">Uncharacterized protein</fullName>
    </submittedName>
</protein>
<evidence type="ECO:0000313" key="2">
    <source>
        <dbReference type="Proteomes" id="UP000220102"/>
    </source>
</evidence>
<gene>
    <name evidence="1" type="ORF">CRI94_16565</name>
</gene>
<dbReference type="AlphaFoldDB" id="A0A2A8CTK0"/>
<dbReference type="OrthoDB" id="961886at2"/>
<sequence length="88" mass="9981">MENISIPVPMPAEGETVDVDVTVGGRKRSRYRVETIRFDPGANGDDRVEQLRMFIGNYDRIWTLVQVGAQAGDTVPITFRRRESVQDE</sequence>
<keyword evidence="2" id="KW-1185">Reference proteome</keyword>
<reference evidence="1 2" key="1">
    <citation type="submission" date="2017-10" db="EMBL/GenBank/DDBJ databases">
        <title>Draft genome of Longibacter Salinarum.</title>
        <authorList>
            <person name="Goh K.M."/>
            <person name="Shamsir M.S."/>
            <person name="Lim S.W."/>
        </authorList>
    </citation>
    <scope>NUCLEOTIDE SEQUENCE [LARGE SCALE GENOMIC DNA]</scope>
    <source>
        <strain evidence="1 2">KCTC 52045</strain>
    </source>
</reference>
<dbReference type="EMBL" id="PDEQ01000011">
    <property type="protein sequence ID" value="PEN11199.1"/>
    <property type="molecule type" value="Genomic_DNA"/>
</dbReference>
<accession>A0A2A8CTK0</accession>
<evidence type="ECO:0000313" key="1">
    <source>
        <dbReference type="EMBL" id="PEN11199.1"/>
    </source>
</evidence>
<comment type="caution">
    <text evidence="1">The sequence shown here is derived from an EMBL/GenBank/DDBJ whole genome shotgun (WGS) entry which is preliminary data.</text>
</comment>
<organism evidence="1 2">
    <name type="scientific">Longibacter salinarum</name>
    <dbReference type="NCBI Taxonomy" id="1850348"/>
    <lineage>
        <taxon>Bacteria</taxon>
        <taxon>Pseudomonadati</taxon>
        <taxon>Rhodothermota</taxon>
        <taxon>Rhodothermia</taxon>
        <taxon>Rhodothermales</taxon>
        <taxon>Salisaetaceae</taxon>
        <taxon>Longibacter</taxon>
    </lineage>
</organism>
<name>A0A2A8CTK0_9BACT</name>
<dbReference type="RefSeq" id="WP_098078767.1">
    <property type="nucleotide sequence ID" value="NZ_PDEQ01000011.1"/>
</dbReference>
<proteinExistence type="predicted"/>
<dbReference type="Proteomes" id="UP000220102">
    <property type="component" value="Unassembled WGS sequence"/>
</dbReference>